<evidence type="ECO:0000256" key="1">
    <source>
        <dbReference type="SAM" id="MobiDB-lite"/>
    </source>
</evidence>
<sequence>MFDGEDFLEPCPTCGHRPPAELPPGDPVTDVPVDRAAVARAHRTVAMLLQVLDQRRPAKHIADLVAQRVLRYLRAVPVEASGLRGGGRLLSCYPSQPHEGVVEIAGSVRLRGQRRALAASFTRAGLDRYMCSTSGSCEADGARRDLLARSRQAVAVDLARCAGIPRRAGP</sequence>
<evidence type="ECO:0000313" key="3">
    <source>
        <dbReference type="Proteomes" id="UP001597145"/>
    </source>
</evidence>
<dbReference type="Proteomes" id="UP001597145">
    <property type="component" value="Unassembled WGS sequence"/>
</dbReference>
<name>A0ABW4FDP0_9PSEU</name>
<dbReference type="EMBL" id="JBHUCP010000001">
    <property type="protein sequence ID" value="MFD1528304.1"/>
    <property type="molecule type" value="Genomic_DNA"/>
</dbReference>
<keyword evidence="3" id="KW-1185">Reference proteome</keyword>
<accession>A0ABW4FDP0</accession>
<reference evidence="3" key="1">
    <citation type="journal article" date="2019" name="Int. J. Syst. Evol. Microbiol.">
        <title>The Global Catalogue of Microorganisms (GCM) 10K type strain sequencing project: providing services to taxonomists for standard genome sequencing and annotation.</title>
        <authorList>
            <consortium name="The Broad Institute Genomics Platform"/>
            <consortium name="The Broad Institute Genome Sequencing Center for Infectious Disease"/>
            <person name="Wu L."/>
            <person name="Ma J."/>
        </authorList>
    </citation>
    <scope>NUCLEOTIDE SEQUENCE [LARGE SCALE GENOMIC DNA]</scope>
    <source>
        <strain evidence="3">JCM 12165</strain>
    </source>
</reference>
<gene>
    <name evidence="2" type="ORF">ACFSCY_02515</name>
</gene>
<evidence type="ECO:0000313" key="2">
    <source>
        <dbReference type="EMBL" id="MFD1528304.1"/>
    </source>
</evidence>
<dbReference type="Pfam" id="PF20060">
    <property type="entry name" value="DUF6459"/>
    <property type="match status" value="1"/>
</dbReference>
<dbReference type="RefSeq" id="WP_343972842.1">
    <property type="nucleotide sequence ID" value="NZ_BAAAJG010000003.1"/>
</dbReference>
<feature type="region of interest" description="Disordered" evidence="1">
    <location>
        <begin position="1"/>
        <end position="26"/>
    </location>
</feature>
<protein>
    <submittedName>
        <fullName evidence="2">Rv3235 family protein</fullName>
    </submittedName>
</protein>
<proteinExistence type="predicted"/>
<dbReference type="InterPro" id="IPR045596">
    <property type="entry name" value="DUF6459"/>
</dbReference>
<comment type="caution">
    <text evidence="2">The sequence shown here is derived from an EMBL/GenBank/DDBJ whole genome shotgun (WGS) entry which is preliminary data.</text>
</comment>
<organism evidence="2 3">
    <name type="scientific">Pseudonocardia aurantiaca</name>
    <dbReference type="NCBI Taxonomy" id="75290"/>
    <lineage>
        <taxon>Bacteria</taxon>
        <taxon>Bacillati</taxon>
        <taxon>Actinomycetota</taxon>
        <taxon>Actinomycetes</taxon>
        <taxon>Pseudonocardiales</taxon>
        <taxon>Pseudonocardiaceae</taxon>
        <taxon>Pseudonocardia</taxon>
    </lineage>
</organism>